<evidence type="ECO:0000313" key="6">
    <source>
        <dbReference type="EMBL" id="KAG7393982.1"/>
    </source>
</evidence>
<keyword evidence="3" id="KW-0862">Zinc</keyword>
<dbReference type="InterPro" id="IPR001965">
    <property type="entry name" value="Znf_PHD"/>
</dbReference>
<organism evidence="6 7">
    <name type="scientific">Phytophthora pseudosyringae</name>
    <dbReference type="NCBI Taxonomy" id="221518"/>
    <lineage>
        <taxon>Eukaryota</taxon>
        <taxon>Sar</taxon>
        <taxon>Stramenopiles</taxon>
        <taxon>Oomycota</taxon>
        <taxon>Peronosporomycetes</taxon>
        <taxon>Peronosporales</taxon>
        <taxon>Peronosporaceae</taxon>
        <taxon>Phytophthora</taxon>
    </lineage>
</organism>
<feature type="region of interest" description="Disordered" evidence="4">
    <location>
        <begin position="663"/>
        <end position="685"/>
    </location>
</feature>
<dbReference type="GO" id="GO:0008270">
    <property type="term" value="F:zinc ion binding"/>
    <property type="evidence" value="ECO:0007669"/>
    <property type="project" value="UniProtKB-KW"/>
</dbReference>
<reference evidence="6" key="1">
    <citation type="submission" date="2021-02" db="EMBL/GenBank/DDBJ databases">
        <authorList>
            <person name="Palmer J.M."/>
        </authorList>
    </citation>
    <scope>NUCLEOTIDE SEQUENCE</scope>
    <source>
        <strain evidence="6">SCRP734</strain>
    </source>
</reference>
<evidence type="ECO:0000256" key="1">
    <source>
        <dbReference type="ARBA" id="ARBA00022723"/>
    </source>
</evidence>
<dbReference type="OrthoDB" id="68365at2759"/>
<dbReference type="SMART" id="SM00249">
    <property type="entry name" value="PHD"/>
    <property type="match status" value="1"/>
</dbReference>
<comment type="caution">
    <text evidence="6">The sequence shown here is derived from an EMBL/GenBank/DDBJ whole genome shotgun (WGS) entry which is preliminary data.</text>
</comment>
<dbReference type="CDD" id="cd15489">
    <property type="entry name" value="PHD_SF"/>
    <property type="match status" value="1"/>
</dbReference>
<feature type="domain" description="Zinc finger PHD-type" evidence="5">
    <location>
        <begin position="316"/>
        <end position="382"/>
    </location>
</feature>
<keyword evidence="7" id="KW-1185">Reference proteome</keyword>
<gene>
    <name evidence="6" type="ORF">PHYPSEUDO_000159</name>
</gene>
<feature type="compositionally biased region" description="Polar residues" evidence="4">
    <location>
        <begin position="430"/>
        <end position="440"/>
    </location>
</feature>
<sequence>METRADGHREGVFNELVALLLRNEDGENHAVDVELDMRRLLMLARDADLRDQFVQVQGVRRVTLIAKAATNIVTLRLCAGILGNLAHSERGRLSASSCDRWNCVSHRHQCPLSMLLVNTHNSGDEELARISAAALLAFSTQNHCQRHLDALAGIPVLLRLLDVKQANGAATDVAVYAAATLWNVCKAPALLLKLETTYGILKDQLTRKLGNLLITPFEPFQLFLTPTGERGMPFLLDFEGENLNVLITASISTQLNVVLSIQNYVGRARSLADQFRPKTPPASAVVARNSALGGSSQQAGTSIAHYDESGLLASRTCVVCAKLIPLKPSRRNRARPSLLCSRDGCGQTYHLSCSRWARLSEEAIADIATGKSDTRFYCDACVLRKPLCYWDFLAAHVQHELLLTEHLFKSIGIARIPPTSTAPSIAPESMRSQLNSTHTETSQHESIHLQHAESTTSKSVVDFEKEDGSPWPSVMLFDRNSNLVGVGDKCFRIAASSRDPETYIVTVRYITIRAYPATRQERAIPKKGETSTNNTIADSPSCKWEVSYARQGTTIAPGNAVFWPAPFTRDVLALEYTRYSLDELENAFMYEFQGEQPHDKAFSVGSYQSVSAPAVSTSLTTDGINGVWMALTPRKGICMKLLASQIGHLKKLREVHALYAKKSEKPKASKAGRKLRKPHFPGQQLNKIAVETNR</sequence>
<dbReference type="AlphaFoldDB" id="A0A8T1WIS2"/>
<keyword evidence="1" id="KW-0479">Metal-binding</keyword>
<proteinExistence type="predicted"/>
<dbReference type="EMBL" id="JAGDFM010000001">
    <property type="protein sequence ID" value="KAG7393982.1"/>
    <property type="molecule type" value="Genomic_DNA"/>
</dbReference>
<keyword evidence="2" id="KW-0863">Zinc-finger</keyword>
<dbReference type="Proteomes" id="UP000694044">
    <property type="component" value="Unassembled WGS sequence"/>
</dbReference>
<accession>A0A8T1WIS2</accession>
<evidence type="ECO:0000259" key="5">
    <source>
        <dbReference type="SMART" id="SM00249"/>
    </source>
</evidence>
<evidence type="ECO:0000256" key="4">
    <source>
        <dbReference type="SAM" id="MobiDB-lite"/>
    </source>
</evidence>
<feature type="region of interest" description="Disordered" evidence="4">
    <location>
        <begin position="422"/>
        <end position="465"/>
    </location>
</feature>
<evidence type="ECO:0000256" key="2">
    <source>
        <dbReference type="ARBA" id="ARBA00022771"/>
    </source>
</evidence>
<evidence type="ECO:0000313" key="7">
    <source>
        <dbReference type="Proteomes" id="UP000694044"/>
    </source>
</evidence>
<protein>
    <recommendedName>
        <fullName evidence="5">Zinc finger PHD-type domain-containing protein</fullName>
    </recommendedName>
</protein>
<name>A0A8T1WIS2_9STRA</name>
<evidence type="ECO:0000256" key="3">
    <source>
        <dbReference type="ARBA" id="ARBA00022833"/>
    </source>
</evidence>
<feature type="compositionally biased region" description="Basic residues" evidence="4">
    <location>
        <begin position="668"/>
        <end position="679"/>
    </location>
</feature>
<feature type="compositionally biased region" description="Basic and acidic residues" evidence="4">
    <location>
        <begin position="441"/>
        <end position="451"/>
    </location>
</feature>